<protein>
    <recommendedName>
        <fullName evidence="1">Ubiquinone biosynthesis protein UbiU</fullName>
    </recommendedName>
</protein>
<comment type="cofactor">
    <cofactor evidence="1">
        <name>[4Fe-4S] cluster</name>
        <dbReference type="ChEBI" id="CHEBI:49883"/>
    </cofactor>
</comment>
<dbReference type="InterPro" id="IPR043692">
    <property type="entry name" value="UbiU"/>
</dbReference>
<dbReference type="AlphaFoldDB" id="A0A426FPB2"/>
<dbReference type="GO" id="GO:0006744">
    <property type="term" value="P:ubiquinone biosynthetic process"/>
    <property type="evidence" value="ECO:0007669"/>
    <property type="project" value="UniProtKB-UniRule"/>
</dbReference>
<keyword evidence="1" id="KW-0831">Ubiquinone biosynthesis</keyword>
<evidence type="ECO:0000256" key="1">
    <source>
        <dbReference type="HAMAP-Rule" id="MF_02232"/>
    </source>
</evidence>
<dbReference type="InterPro" id="IPR001539">
    <property type="entry name" value="Peptidase_U32"/>
</dbReference>
<organism evidence="2 3">
    <name type="scientific">Lautropia dentalis</name>
    <dbReference type="NCBI Taxonomy" id="2490857"/>
    <lineage>
        <taxon>Bacteria</taxon>
        <taxon>Pseudomonadati</taxon>
        <taxon>Pseudomonadota</taxon>
        <taxon>Betaproteobacteria</taxon>
        <taxon>Burkholderiales</taxon>
        <taxon>Burkholderiaceae</taxon>
        <taxon>Lautropia</taxon>
    </lineage>
</organism>
<dbReference type="Proteomes" id="UP000270261">
    <property type="component" value="Unassembled WGS sequence"/>
</dbReference>
<dbReference type="HAMAP" id="MF_02232">
    <property type="entry name" value="UbiU"/>
    <property type="match status" value="1"/>
</dbReference>
<name>A0A426FPB2_9BURK</name>
<keyword evidence="1" id="KW-0411">Iron-sulfur</keyword>
<dbReference type="PANTHER" id="PTHR30217:SF3">
    <property type="entry name" value="UBIQUINONE BIOSYNTHESIS PROTEIN UBIU"/>
    <property type="match status" value="1"/>
</dbReference>
<evidence type="ECO:0000313" key="3">
    <source>
        <dbReference type="Proteomes" id="UP000270261"/>
    </source>
</evidence>
<dbReference type="UniPathway" id="UPA00232"/>
<sequence>MKTPELVCPAGNLAMLKTAVDNGADTVYMGLKDATNARNFPGLNFDMKSAAEGVAYAHARGRQVLMAINTFAQAGQVDRWKTAVDTAVTLGADAIIVADPALMAYACEKHPGLRLHMSVQGSATNYEAINLMQELFGIRRAVLPRVLTTSQVKHVIQNTDVEIEVFGFGSLCVMVEGRCILSSYATGESPNMQGVCSPAKAVRWEQLPDRMDVRLNHILIDRYRPKEPAGYPTLCKGRFEVNDEIYYALEEPTSLNVLEVLPELLEIGVSAIKVEGRQRSQMYTAQVTRTLRQALDAAAAHPQAYQVNPVWAGALGKVSEGHQSTLGAYNRPWK</sequence>
<dbReference type="InterPro" id="IPR051454">
    <property type="entry name" value="RNA/ubiquinone_mod_enzymes"/>
</dbReference>
<dbReference type="GO" id="GO:0051539">
    <property type="term" value="F:4 iron, 4 sulfur cluster binding"/>
    <property type="evidence" value="ECO:0007669"/>
    <property type="project" value="UniProtKB-UniRule"/>
</dbReference>
<comment type="caution">
    <text evidence="2">The sequence shown here is derived from an EMBL/GenBank/DDBJ whole genome shotgun (WGS) entry which is preliminary data.</text>
</comment>
<comment type="subunit">
    <text evidence="1">Forms a heterodimer with UbiV.</text>
</comment>
<feature type="binding site" evidence="1">
    <location>
        <position position="235"/>
    </location>
    <ligand>
        <name>[4Fe-4S] cluster</name>
        <dbReference type="ChEBI" id="CHEBI:49883"/>
    </ligand>
</feature>
<comment type="similarity">
    <text evidence="1">Belongs to the peptidase U32 family. UbiU subfamily.</text>
</comment>
<feature type="binding site" evidence="1">
    <location>
        <position position="172"/>
    </location>
    <ligand>
        <name>[4Fe-4S] cluster</name>
        <dbReference type="ChEBI" id="CHEBI:49883"/>
    </ligand>
</feature>
<keyword evidence="1" id="KW-0408">Iron</keyword>
<keyword evidence="1" id="KW-0479">Metal-binding</keyword>
<keyword evidence="3" id="KW-1185">Reference proteome</keyword>
<feature type="binding site" evidence="1">
    <location>
        <position position="196"/>
    </location>
    <ligand>
        <name>[4Fe-4S] cluster</name>
        <dbReference type="ChEBI" id="CHEBI:49883"/>
    </ligand>
</feature>
<reference evidence="2 3" key="1">
    <citation type="submission" date="2018-11" db="EMBL/GenBank/DDBJ databases">
        <title>Genome sequencing of Lautropia sp. KCOM 2505 (= ChDC F240).</title>
        <authorList>
            <person name="Kook J.-K."/>
            <person name="Park S.-N."/>
            <person name="Lim Y.K."/>
        </authorList>
    </citation>
    <scope>NUCLEOTIDE SEQUENCE [LARGE SCALE GENOMIC DNA]</scope>
    <source>
        <strain evidence="2 3">KCOM 2505</strain>
    </source>
</reference>
<gene>
    <name evidence="1" type="primary">ubiU</name>
    <name evidence="2" type="ORF">EHV23_14480</name>
</gene>
<accession>A0A426FPB2</accession>
<evidence type="ECO:0000313" key="2">
    <source>
        <dbReference type="EMBL" id="RRN44491.1"/>
    </source>
</evidence>
<comment type="pathway">
    <text evidence="1">Cofactor biosynthesis; ubiquinone biosynthesis.</text>
</comment>
<dbReference type="Pfam" id="PF01136">
    <property type="entry name" value="Peptidase_U32"/>
    <property type="match status" value="1"/>
</dbReference>
<feature type="binding site" evidence="1">
    <location>
        <position position="179"/>
    </location>
    <ligand>
        <name>[4Fe-4S] cluster</name>
        <dbReference type="ChEBI" id="CHEBI:49883"/>
    </ligand>
</feature>
<dbReference type="PANTHER" id="PTHR30217">
    <property type="entry name" value="PEPTIDASE U32 FAMILY"/>
    <property type="match status" value="1"/>
</dbReference>
<comment type="function">
    <text evidence="1">Required for O(2)-independent ubiquinone (coenzyme Q) biosynthesis. Together with UbiV, is essential for the C6-hydroxylation reaction in the oxygen-independent ubiquinone biosynthesis pathway.</text>
</comment>
<dbReference type="PROSITE" id="PS01276">
    <property type="entry name" value="PEPTIDASE_U32"/>
    <property type="match status" value="1"/>
</dbReference>
<dbReference type="RefSeq" id="WP_125096683.1">
    <property type="nucleotide sequence ID" value="NZ_RRUE01000002.1"/>
</dbReference>
<dbReference type="OrthoDB" id="9807498at2"/>
<dbReference type="EMBL" id="RRUE01000002">
    <property type="protein sequence ID" value="RRN44491.1"/>
    <property type="molecule type" value="Genomic_DNA"/>
</dbReference>
<dbReference type="GO" id="GO:0046872">
    <property type="term" value="F:metal ion binding"/>
    <property type="evidence" value="ECO:0007669"/>
    <property type="project" value="UniProtKB-KW"/>
</dbReference>
<keyword evidence="1" id="KW-0004">4Fe-4S</keyword>
<proteinExistence type="inferred from homology"/>